<dbReference type="InterPro" id="IPR036866">
    <property type="entry name" value="RibonucZ/Hydroxyglut_hydro"/>
</dbReference>
<protein>
    <submittedName>
        <fullName evidence="1">Uncharacterized protein</fullName>
    </submittedName>
</protein>
<keyword evidence="2" id="KW-1185">Reference proteome</keyword>
<dbReference type="RefSeq" id="WP_306734644.1">
    <property type="nucleotide sequence ID" value="NZ_JANHAX010000001.1"/>
</dbReference>
<dbReference type="SUPFAM" id="SSF56281">
    <property type="entry name" value="Metallo-hydrolase/oxidoreductase"/>
    <property type="match status" value="1"/>
</dbReference>
<gene>
    <name evidence="1" type="ORF">NO357_05730</name>
</gene>
<dbReference type="PANTHER" id="PTHR46018">
    <property type="entry name" value="ZINC PHOSPHODIESTERASE ELAC PROTEIN 1"/>
    <property type="match status" value="1"/>
</dbReference>
<dbReference type="EMBL" id="JANHAX010000001">
    <property type="protein sequence ID" value="MDQ2089398.1"/>
    <property type="molecule type" value="Genomic_DNA"/>
</dbReference>
<dbReference type="GO" id="GO:0042781">
    <property type="term" value="F:3'-tRNA processing endoribonuclease activity"/>
    <property type="evidence" value="ECO:0007669"/>
    <property type="project" value="TreeGrafter"/>
</dbReference>
<dbReference type="Proteomes" id="UP001226762">
    <property type="component" value="Unassembled WGS sequence"/>
</dbReference>
<proteinExistence type="predicted"/>
<dbReference type="NCBIfam" id="NF002558">
    <property type="entry name" value="PRK02126.1"/>
    <property type="match status" value="1"/>
</dbReference>
<accession>A0AAE3WD44</accession>
<evidence type="ECO:0000313" key="1">
    <source>
        <dbReference type="EMBL" id="MDQ2089398.1"/>
    </source>
</evidence>
<organism evidence="1 2">
    <name type="scientific">Marimonas arenosa</name>
    <dbReference type="NCBI Taxonomy" id="1795305"/>
    <lineage>
        <taxon>Bacteria</taxon>
        <taxon>Pseudomonadati</taxon>
        <taxon>Pseudomonadota</taxon>
        <taxon>Alphaproteobacteria</taxon>
        <taxon>Rhodobacterales</taxon>
        <taxon>Paracoccaceae</taxon>
        <taxon>Marimonas</taxon>
    </lineage>
</organism>
<sequence length="329" mass="36281">MSLLVQPRLVNVPSGDPGLYLDFQFGQRAMLFDLGDSAPLSPRELIRVSHAFISHAHMDHIAGFERLLRLRLHRPRPLVLLGPPGFVDLMQSRLGGYSWNLLDQTSVDFRLTAQAFDGAQIVEVAEFAARERFTRRDLAVPDLPRGGVCSEAEFEISAAALDHGIPSLAFAFRQRQRFNVWRSALDTLGLPVGPWIDEAKQALRDELPDDHMIAVPGMEPVPLGFLRAQVFETGPGQYFAYVSDAADTSANRARIIGLARGADQLYIEAPFLHADKAIAEATCHLTARAAGEIARIAGVRRVTPFHYSARYGDDVAELAKEVNAAFIDN</sequence>
<name>A0AAE3WD44_9RHOB</name>
<comment type="caution">
    <text evidence="1">The sequence shown here is derived from an EMBL/GenBank/DDBJ whole genome shotgun (WGS) entry which is preliminary data.</text>
</comment>
<dbReference type="Gene3D" id="3.60.15.10">
    <property type="entry name" value="Ribonuclease Z/Hydroxyacylglutathione hydrolase-like"/>
    <property type="match status" value="1"/>
</dbReference>
<reference evidence="1" key="2">
    <citation type="submission" date="2023-02" db="EMBL/GenBank/DDBJ databases">
        <title>'Rhodoalgimonas zhirmunskyi' gen. nov., isolated from a red alga.</title>
        <authorList>
            <person name="Nedashkovskaya O.I."/>
            <person name="Otstavnykh N.Y."/>
            <person name="Bystritskaya E.P."/>
            <person name="Balabanova L.A."/>
            <person name="Isaeva M.P."/>
        </authorList>
    </citation>
    <scope>NUCLEOTIDE SEQUENCE</scope>
    <source>
        <strain evidence="1">KCTC 52189</strain>
    </source>
</reference>
<reference evidence="1" key="1">
    <citation type="submission" date="2022-07" db="EMBL/GenBank/DDBJ databases">
        <authorList>
            <person name="Otstavnykh N."/>
            <person name="Isaeva M."/>
            <person name="Bystritskaya E."/>
        </authorList>
    </citation>
    <scope>NUCLEOTIDE SEQUENCE</scope>
    <source>
        <strain evidence="1">KCTC 52189</strain>
    </source>
</reference>
<dbReference type="AlphaFoldDB" id="A0AAE3WD44"/>
<evidence type="ECO:0000313" key="2">
    <source>
        <dbReference type="Proteomes" id="UP001226762"/>
    </source>
</evidence>
<dbReference type="PANTHER" id="PTHR46018:SF7">
    <property type="entry name" value="RIBONUCLEASE Z"/>
    <property type="match status" value="1"/>
</dbReference>